<dbReference type="EMBL" id="JARYMX010000002">
    <property type="protein sequence ID" value="KAJ9560733.1"/>
    <property type="molecule type" value="Genomic_DNA"/>
</dbReference>
<dbReference type="PANTHER" id="PTHR15503">
    <property type="entry name" value="LDOC1 RELATED"/>
    <property type="match status" value="1"/>
</dbReference>
<organism evidence="3 4">
    <name type="scientific">Centaurea solstitialis</name>
    <name type="common">yellow star-thistle</name>
    <dbReference type="NCBI Taxonomy" id="347529"/>
    <lineage>
        <taxon>Eukaryota</taxon>
        <taxon>Viridiplantae</taxon>
        <taxon>Streptophyta</taxon>
        <taxon>Embryophyta</taxon>
        <taxon>Tracheophyta</taxon>
        <taxon>Spermatophyta</taxon>
        <taxon>Magnoliopsida</taxon>
        <taxon>eudicotyledons</taxon>
        <taxon>Gunneridae</taxon>
        <taxon>Pentapetalae</taxon>
        <taxon>asterids</taxon>
        <taxon>campanulids</taxon>
        <taxon>Asterales</taxon>
        <taxon>Asteraceae</taxon>
        <taxon>Carduoideae</taxon>
        <taxon>Cardueae</taxon>
        <taxon>Centaureinae</taxon>
        <taxon>Centaurea</taxon>
    </lineage>
</organism>
<dbReference type="InterPro" id="IPR032567">
    <property type="entry name" value="RTL1-rel"/>
</dbReference>
<proteinExistence type="predicted"/>
<gene>
    <name evidence="3" type="ORF">OSB04_005893</name>
</gene>
<dbReference type="InterPro" id="IPR005162">
    <property type="entry name" value="Retrotrans_gag_dom"/>
</dbReference>
<name>A0AA38TPI3_9ASTR</name>
<sequence>MVQTRSHTDDGEAGQSDQIAAQITEALQQMLPGLFNQMRDELIQTVDQRIDAALTARSTGSGSTGQSQTRGITFKDFMACQPPFFDGKKDPVACYRWYSAVEGAFRTYGCPDGSKVLFAVNLLRGAGKDWWDLTLKRYTEAQITALTWEEFRVMFDEEFAPRIEKERIVAEFLKLTQTTESVNEITAQFLEKLLFVQGYANDESLKMARYLGVLKPEIKGAVATGRCKTFGDMQEVARAQELILEERQQGKRKAEDQPAPTKKLKGARNDNRSGTPSCPKCGRYHRGECRPRELSCYKCVTPQNLESTKTFITERSGPHKHPLMLISHTYVCSSLAPERHIDTTQVLGQKSLVSCTNNIIHVEYVKACEIHKIIPAI</sequence>
<evidence type="ECO:0000259" key="2">
    <source>
        <dbReference type="Pfam" id="PF03732"/>
    </source>
</evidence>
<evidence type="ECO:0000256" key="1">
    <source>
        <dbReference type="SAM" id="MobiDB-lite"/>
    </source>
</evidence>
<feature type="compositionally biased region" description="Basic and acidic residues" evidence="1">
    <location>
        <begin position="246"/>
        <end position="256"/>
    </location>
</feature>
<dbReference type="PANTHER" id="PTHR15503:SF42">
    <property type="entry name" value="ZINC FINGER, CCHC-TYPE, RETROTRANSPOSON GAG DOMAIN, ASPARTIC PEPTIDASE DOMAIN PROTEIN-RELATED"/>
    <property type="match status" value="1"/>
</dbReference>
<reference evidence="3" key="1">
    <citation type="submission" date="2023-03" db="EMBL/GenBank/DDBJ databases">
        <title>Chromosome-scale reference genome and RAD-based genetic map of yellow starthistle (Centaurea solstitialis) reveal putative structural variation and QTLs associated with invader traits.</title>
        <authorList>
            <person name="Reatini B."/>
            <person name="Cang F.A."/>
            <person name="Jiang Q."/>
            <person name="Mckibben M.T.W."/>
            <person name="Barker M.S."/>
            <person name="Rieseberg L.H."/>
            <person name="Dlugosch K.M."/>
        </authorList>
    </citation>
    <scope>NUCLEOTIDE SEQUENCE</scope>
    <source>
        <strain evidence="3">CAN-66</strain>
        <tissue evidence="3">Leaf</tissue>
    </source>
</reference>
<feature type="region of interest" description="Disordered" evidence="1">
    <location>
        <begin position="246"/>
        <end position="277"/>
    </location>
</feature>
<keyword evidence="4" id="KW-1185">Reference proteome</keyword>
<dbReference type="Proteomes" id="UP001172457">
    <property type="component" value="Chromosome 2"/>
</dbReference>
<evidence type="ECO:0000313" key="4">
    <source>
        <dbReference type="Proteomes" id="UP001172457"/>
    </source>
</evidence>
<dbReference type="AlphaFoldDB" id="A0AA38TPI3"/>
<dbReference type="Pfam" id="PF03732">
    <property type="entry name" value="Retrotrans_gag"/>
    <property type="match status" value="1"/>
</dbReference>
<accession>A0AA38TPI3</accession>
<evidence type="ECO:0000313" key="3">
    <source>
        <dbReference type="EMBL" id="KAJ9560733.1"/>
    </source>
</evidence>
<comment type="caution">
    <text evidence="3">The sequence shown here is derived from an EMBL/GenBank/DDBJ whole genome shotgun (WGS) entry which is preliminary data.</text>
</comment>
<feature type="domain" description="Retrotransposon gag" evidence="2">
    <location>
        <begin position="118"/>
        <end position="214"/>
    </location>
</feature>
<protein>
    <recommendedName>
        <fullName evidence="2">Retrotransposon gag domain-containing protein</fullName>
    </recommendedName>
</protein>